<comment type="caution">
    <text evidence="2">The sequence shown here is derived from an EMBL/GenBank/DDBJ whole genome shotgun (WGS) entry which is preliminary data.</text>
</comment>
<name>A0A1Y2AF66_9FUNG</name>
<reference evidence="2 3" key="1">
    <citation type="submission" date="2016-08" db="EMBL/GenBank/DDBJ databases">
        <title>A Parts List for Fungal Cellulosomes Revealed by Comparative Genomics.</title>
        <authorList>
            <consortium name="DOE Joint Genome Institute"/>
            <person name="Haitjema C.H."/>
            <person name="Gilmore S.P."/>
            <person name="Henske J.K."/>
            <person name="Solomon K.V."/>
            <person name="De Groot R."/>
            <person name="Kuo A."/>
            <person name="Mondo S.J."/>
            <person name="Salamov A.A."/>
            <person name="Labutti K."/>
            <person name="Zhao Z."/>
            <person name="Chiniquy J."/>
            <person name="Barry K."/>
            <person name="Brewer H.M."/>
            <person name="Purvine S.O."/>
            <person name="Wright A.T."/>
            <person name="Boxma B."/>
            <person name="Van Alen T."/>
            <person name="Hackstein J.H."/>
            <person name="Baker S.E."/>
            <person name="Grigoriev I.V."/>
            <person name="O'Malley M.A."/>
        </authorList>
    </citation>
    <scope>NUCLEOTIDE SEQUENCE [LARGE SCALE GENOMIC DNA]</scope>
    <source>
        <strain evidence="2 3">G1</strain>
    </source>
</reference>
<evidence type="ECO:0000313" key="2">
    <source>
        <dbReference type="EMBL" id="ORY21074.1"/>
    </source>
</evidence>
<dbReference type="AlphaFoldDB" id="A0A1Y2AF66"/>
<evidence type="ECO:0000256" key="1">
    <source>
        <dbReference type="SAM" id="Phobius"/>
    </source>
</evidence>
<keyword evidence="1" id="KW-1133">Transmembrane helix</keyword>
<evidence type="ECO:0000313" key="3">
    <source>
        <dbReference type="Proteomes" id="UP000193920"/>
    </source>
</evidence>
<gene>
    <name evidence="2" type="ORF">LY90DRAFT_516336</name>
</gene>
<protein>
    <submittedName>
        <fullName evidence="2">Uncharacterized protein</fullName>
    </submittedName>
</protein>
<proteinExistence type="predicted"/>
<keyword evidence="1" id="KW-0812">Transmembrane</keyword>
<keyword evidence="3" id="KW-1185">Reference proteome</keyword>
<feature type="transmembrane region" description="Helical" evidence="1">
    <location>
        <begin position="355"/>
        <end position="378"/>
    </location>
</feature>
<organism evidence="2 3">
    <name type="scientific">Neocallimastix californiae</name>
    <dbReference type="NCBI Taxonomy" id="1754190"/>
    <lineage>
        <taxon>Eukaryota</taxon>
        <taxon>Fungi</taxon>
        <taxon>Fungi incertae sedis</taxon>
        <taxon>Chytridiomycota</taxon>
        <taxon>Chytridiomycota incertae sedis</taxon>
        <taxon>Neocallimastigomycetes</taxon>
        <taxon>Neocallimastigales</taxon>
        <taxon>Neocallimastigaceae</taxon>
        <taxon>Neocallimastix</taxon>
    </lineage>
</organism>
<dbReference type="EMBL" id="MCOG01000273">
    <property type="protein sequence ID" value="ORY21074.1"/>
    <property type="molecule type" value="Genomic_DNA"/>
</dbReference>
<accession>A0A1Y2AF66</accession>
<sequence>MTQFKHNANVYIMAWYYIFSLKKFYKNNNLLHKYDEELFKADDILLNAKDLRLNLRMRFLLNKAENLIEIEKRENSNNITNNNIESSIKLEELKHNAVVIHIYGLKEIKELFNNLKRGINSKDVNSYINSINNISEFQESAFSQYKSIIRHFPDAKNRDDLANSNRDKKSEKSGKTVIENSLISIPHSDDHSSNSGLEKDLKRKINLNFLCTYIIFNFAKNQTGNIDIEMNVPVTVIEGVKGVRLLSFSLLLNNTNGYNKFFSEVYGVNFFLSTFAEPVILSTMNNIESTKVFEPVGEYAYDSLNIKSISETFSKYMTNLKYCLNRVNSKSNFEEAFKECMNYLPHKIINYFDTLNIVIIVISVLMVLLVLMIAYITFVPLRISTNEIAVHIFRTFRLISKENFEVIISDYDEKIDSLCENFEIDKEIIDKSSKTSNKKRFIKFLTYSSFAVVILFNSYTIIPTIVIIIMLY</sequence>
<keyword evidence="1" id="KW-0472">Membrane</keyword>
<dbReference type="Proteomes" id="UP000193920">
    <property type="component" value="Unassembled WGS sequence"/>
</dbReference>
<dbReference type="STRING" id="1754190.A0A1Y2AF66"/>
<feature type="transmembrane region" description="Helical" evidence="1">
    <location>
        <begin position="444"/>
        <end position="471"/>
    </location>
</feature>